<dbReference type="GO" id="GO:0043130">
    <property type="term" value="F:ubiquitin binding"/>
    <property type="evidence" value="ECO:0007669"/>
    <property type="project" value="TreeGrafter"/>
</dbReference>
<evidence type="ECO:0000313" key="12">
    <source>
        <dbReference type="EMBL" id="GEM09521.1"/>
    </source>
</evidence>
<feature type="coiled-coil region" evidence="8">
    <location>
        <begin position="854"/>
        <end position="881"/>
    </location>
</feature>
<evidence type="ECO:0000313" key="13">
    <source>
        <dbReference type="Proteomes" id="UP000321518"/>
    </source>
</evidence>
<dbReference type="InterPro" id="IPR016135">
    <property type="entry name" value="UBQ-conjugating_enzyme/RWD"/>
</dbReference>
<dbReference type="GO" id="GO:0000813">
    <property type="term" value="C:ESCRT I complex"/>
    <property type="evidence" value="ECO:0007669"/>
    <property type="project" value="TreeGrafter"/>
</dbReference>
<feature type="compositionally biased region" description="Pro residues" evidence="9">
    <location>
        <begin position="487"/>
        <end position="497"/>
    </location>
</feature>
<feature type="region of interest" description="Disordered" evidence="9">
    <location>
        <begin position="644"/>
        <end position="783"/>
    </location>
</feature>
<feature type="compositionally biased region" description="Pro residues" evidence="9">
    <location>
        <begin position="296"/>
        <end position="308"/>
    </location>
</feature>
<dbReference type="SUPFAM" id="SSF54495">
    <property type="entry name" value="UBC-like"/>
    <property type="match status" value="1"/>
</dbReference>
<comment type="similarity">
    <text evidence="2">Belongs to the ubiquitin-conjugating enzyme family. UEV subfamily.</text>
</comment>
<feature type="compositionally biased region" description="Low complexity" evidence="9">
    <location>
        <begin position="759"/>
        <end position="778"/>
    </location>
</feature>
<evidence type="ECO:0000256" key="8">
    <source>
        <dbReference type="SAM" id="Coils"/>
    </source>
</evidence>
<evidence type="ECO:0000256" key="6">
    <source>
        <dbReference type="ARBA" id="ARBA00023054"/>
    </source>
</evidence>
<evidence type="ECO:0000256" key="1">
    <source>
        <dbReference type="ARBA" id="ARBA00004177"/>
    </source>
</evidence>
<keyword evidence="5 7" id="KW-0653">Protein transport</keyword>
<keyword evidence="6 8" id="KW-0175">Coiled coil</keyword>
<sequence length="983" mass="103630">MERTVAALTRHYPHRDQAFAQALAVLAAYPGLLNPEQSDFTYDDGRVELLLSLTGVLPVPIGPNIYHCPIAIWLPLNFPAKPPTVFVLPSETLAIRKGKNIDASGKVGMPYLDNWARKAEGCSLTGLIQDLIPVFSARYPVSVVQPKTRPSRPAASLEAAQSQSSSPLQNQPPQPPPPRPPPPVASPSPVNGRPPRPPLPSGTAQNGSRPSSGVFELGDSAGFGPAGSRLSGSPAPPPRPPPPATGGPPASRPLPGSFTQPLGPPPAYPAQPPRPPPAQPPVLPPQRASTIMSYDSPPPVPPGIPAQPPNQSAPHPQDAFSPPPHSQGHPAPVGPAAPPSYHQPPSQPPVPAPNPHAQPPAAHSHTPPRPASPAASNIQAYSPTPSSVAPPQPPHPPRQRDPRYADEQRRASIDSTRPYQPTPPQPPRSRHAQPHQPSRPYSPAPSDIASYASYGQPPQPPAEHRPQKQVQHTSQPSLDSQRGPPGSVSPPQPPPPQQVHHHLERAGRERTASPAPPSPAPPPSEAGSSSTVPFRSRGPRPPPPPSEYSATGEYGSYMPSSQQTSMRGVPTMTDDDLYSQASGYTSRPEEIHRALGRAPQPAPVPPQTRTSTNYYQRAPESMAYAEFAGSSPFEPIIESRVASGATVPYQPRQPPRQSSFDSHHDIHPPSAASYSSYGAPQPPYLPPTSSAISSPPPPQPRAAPVAPTRANGHLPPPAPYAAVPSPPAPVVSAAQTARKARPTKATPLNILDAADDDLASPSSASPSSVASPTSVSVLGTPAAPPPVPPNPALLALRTRVHSKLVSSLTTLAHATEAELSQLDLMRVDLEKAQPAIEDEMARLEAVKSVCLGVRDRYAEFVDQAEGRLREYEARGEGVEVDEIVCGSTVVYTQLLDLVAEDAALEDTIYALGRGLNSGTANIDLDRFLKRVRLLAKEQFVIRATINKILLGLAIRRERSAQASAGANGDASGRGTAVASGEGD</sequence>
<name>A0A511KGM3_RHOTO</name>
<keyword evidence="4" id="KW-0967">Endosome</keyword>
<dbReference type="GO" id="GO:0072666">
    <property type="term" value="P:establishment of protein localization to vacuole"/>
    <property type="evidence" value="ECO:0007669"/>
    <property type="project" value="UniProtKB-ARBA"/>
</dbReference>
<dbReference type="OrthoDB" id="306304at2759"/>
<evidence type="ECO:0000259" key="10">
    <source>
        <dbReference type="PROSITE" id="PS51312"/>
    </source>
</evidence>
<dbReference type="PANTHER" id="PTHR23306:SF3">
    <property type="entry name" value="TUMOR SUPPRESSOR PROTEIN 101"/>
    <property type="match status" value="1"/>
</dbReference>
<protein>
    <submittedName>
        <fullName evidence="12">ESCRT-I complex subunit TSG101</fullName>
    </submittedName>
</protein>
<feature type="compositionally biased region" description="Pro residues" evidence="9">
    <location>
        <begin position="170"/>
        <end position="200"/>
    </location>
</feature>
<feature type="compositionally biased region" description="Low complexity" evidence="9">
    <location>
        <begin position="153"/>
        <end position="169"/>
    </location>
</feature>
<feature type="compositionally biased region" description="Pro residues" evidence="9">
    <location>
        <begin position="262"/>
        <end position="284"/>
    </location>
</feature>
<feature type="compositionally biased region" description="Low complexity" evidence="9">
    <location>
        <begin position="668"/>
        <end position="679"/>
    </location>
</feature>
<feature type="compositionally biased region" description="Pro residues" evidence="9">
    <location>
        <begin position="332"/>
        <end position="358"/>
    </location>
</feature>
<dbReference type="Gene3D" id="3.10.110.10">
    <property type="entry name" value="Ubiquitin Conjugating Enzyme"/>
    <property type="match status" value="1"/>
</dbReference>
<feature type="domain" description="SB" evidence="10">
    <location>
        <begin position="888"/>
        <end position="958"/>
    </location>
</feature>
<feature type="compositionally biased region" description="Low complexity" evidence="9">
    <location>
        <begin position="525"/>
        <end position="536"/>
    </location>
</feature>
<dbReference type="PROSITE" id="PS51312">
    <property type="entry name" value="SB"/>
    <property type="match status" value="1"/>
</dbReference>
<dbReference type="InterPro" id="IPR017916">
    <property type="entry name" value="SB_dom"/>
</dbReference>
<feature type="compositionally biased region" description="Pro residues" evidence="9">
    <location>
        <begin position="714"/>
        <end position="729"/>
    </location>
</feature>
<evidence type="ECO:0000256" key="3">
    <source>
        <dbReference type="ARBA" id="ARBA00022448"/>
    </source>
</evidence>
<organism evidence="12 13">
    <name type="scientific">Rhodotorula toruloides</name>
    <name type="common">Yeast</name>
    <name type="synonym">Rhodosporidium toruloides</name>
    <dbReference type="NCBI Taxonomy" id="5286"/>
    <lineage>
        <taxon>Eukaryota</taxon>
        <taxon>Fungi</taxon>
        <taxon>Dikarya</taxon>
        <taxon>Basidiomycota</taxon>
        <taxon>Pucciniomycotina</taxon>
        <taxon>Microbotryomycetes</taxon>
        <taxon>Sporidiobolales</taxon>
        <taxon>Sporidiobolaceae</taxon>
        <taxon>Rhodotorula</taxon>
    </lineage>
</organism>
<comment type="subcellular location">
    <subcellularLocation>
        <location evidence="1">Endosome</location>
    </subcellularLocation>
</comment>
<dbReference type="EMBL" id="BJWK01000008">
    <property type="protein sequence ID" value="GEM09521.1"/>
    <property type="molecule type" value="Genomic_DNA"/>
</dbReference>
<reference evidence="12 13" key="1">
    <citation type="submission" date="2019-07" db="EMBL/GenBank/DDBJ databases">
        <title>Rhodotorula toruloides NBRC10032 genome sequencing.</title>
        <authorList>
            <person name="Shida Y."/>
            <person name="Takaku H."/>
            <person name="Ogasawara W."/>
            <person name="Mori K."/>
        </authorList>
    </citation>
    <scope>NUCLEOTIDE SEQUENCE [LARGE SCALE GENOMIC DNA]</scope>
    <source>
        <strain evidence="12 13">NBRC10032</strain>
    </source>
</reference>
<proteinExistence type="inferred from homology"/>
<evidence type="ECO:0000256" key="2">
    <source>
        <dbReference type="ARBA" id="ARBA00009594"/>
    </source>
</evidence>
<keyword evidence="3 7" id="KW-0813">Transport</keyword>
<dbReference type="PROSITE" id="PS51322">
    <property type="entry name" value="UEV"/>
    <property type="match status" value="1"/>
</dbReference>
<feature type="domain" description="UEV" evidence="11">
    <location>
        <begin position="1"/>
        <end position="146"/>
    </location>
</feature>
<feature type="region of interest" description="Disordered" evidence="9">
    <location>
        <begin position="962"/>
        <end position="983"/>
    </location>
</feature>
<dbReference type="AlphaFoldDB" id="A0A511KGM3"/>
<dbReference type="Proteomes" id="UP000321518">
    <property type="component" value="Unassembled WGS sequence"/>
</dbReference>
<dbReference type="GO" id="GO:0043162">
    <property type="term" value="P:ubiquitin-dependent protein catabolic process via the multivesicular body sorting pathway"/>
    <property type="evidence" value="ECO:0007669"/>
    <property type="project" value="UniProtKB-ARBA"/>
</dbReference>
<dbReference type="InterPro" id="IPR008883">
    <property type="entry name" value="UEV_N"/>
</dbReference>
<evidence type="ECO:0000259" key="11">
    <source>
        <dbReference type="PROSITE" id="PS51322"/>
    </source>
</evidence>
<accession>A0A511KGM3</accession>
<evidence type="ECO:0000256" key="9">
    <source>
        <dbReference type="SAM" id="MobiDB-lite"/>
    </source>
</evidence>
<comment type="caution">
    <text evidence="12">The sequence shown here is derived from an EMBL/GenBank/DDBJ whole genome shotgun (WGS) entry which is preliminary data.</text>
</comment>
<dbReference type="InterPro" id="IPR052070">
    <property type="entry name" value="ESCRT-I_UEV_domain"/>
</dbReference>
<feature type="compositionally biased region" description="Pro residues" evidence="9">
    <location>
        <begin position="514"/>
        <end position="524"/>
    </location>
</feature>
<feature type="compositionally biased region" description="Basic and acidic residues" evidence="9">
    <location>
        <begin position="398"/>
        <end position="412"/>
    </location>
</feature>
<dbReference type="CDD" id="cd11685">
    <property type="entry name" value="UEV_TSG101-like"/>
    <property type="match status" value="1"/>
</dbReference>
<dbReference type="PANTHER" id="PTHR23306">
    <property type="entry name" value="TUMOR SUSCEPTIBILITY GENE 101 PROTEIN-RELATED"/>
    <property type="match status" value="1"/>
</dbReference>
<feature type="compositionally biased region" description="Polar residues" evidence="9">
    <location>
        <begin position="468"/>
        <end position="480"/>
    </location>
</feature>
<feature type="region of interest" description="Disordered" evidence="9">
    <location>
        <begin position="145"/>
        <end position="617"/>
    </location>
</feature>
<dbReference type="Pfam" id="PF05743">
    <property type="entry name" value="UEV"/>
    <property type="match status" value="1"/>
</dbReference>
<evidence type="ECO:0000256" key="5">
    <source>
        <dbReference type="ARBA" id="ARBA00022927"/>
    </source>
</evidence>
<dbReference type="Gene3D" id="6.10.140.820">
    <property type="match status" value="1"/>
</dbReference>
<gene>
    <name evidence="12" type="ORF">Rt10032_c08g3538</name>
</gene>
<evidence type="ECO:0000256" key="7">
    <source>
        <dbReference type="PROSITE-ProRule" id="PRU00644"/>
    </source>
</evidence>
<dbReference type="SUPFAM" id="SSF140111">
    <property type="entry name" value="Endosomal sorting complex assembly domain"/>
    <property type="match status" value="1"/>
</dbReference>
<dbReference type="GO" id="GO:0006886">
    <property type="term" value="P:intracellular protein transport"/>
    <property type="evidence" value="ECO:0007669"/>
    <property type="project" value="UniProtKB-ARBA"/>
</dbReference>
<dbReference type="InterPro" id="IPR037202">
    <property type="entry name" value="ESCRT_assembly_dom"/>
</dbReference>
<evidence type="ECO:0000256" key="4">
    <source>
        <dbReference type="ARBA" id="ARBA00022753"/>
    </source>
</evidence>
<dbReference type="Pfam" id="PF09454">
    <property type="entry name" value="Vps23_core"/>
    <property type="match status" value="1"/>
</dbReference>
<feature type="compositionally biased region" description="Pro residues" evidence="9">
    <location>
        <begin position="234"/>
        <end position="252"/>
    </location>
</feature>